<dbReference type="PANTHER" id="PTHR43448:SF2">
    <property type="entry name" value="PROTOHEME IX FARNESYLTRANSFERASE, MITOCHONDRIAL"/>
    <property type="match status" value="1"/>
</dbReference>
<dbReference type="GO" id="GO:0008495">
    <property type="term" value="F:protoheme IX farnesyltransferase activity"/>
    <property type="evidence" value="ECO:0007669"/>
    <property type="project" value="InterPro"/>
</dbReference>
<evidence type="ECO:0000256" key="7">
    <source>
        <dbReference type="ARBA" id="ARBA00023133"/>
    </source>
</evidence>
<evidence type="ECO:0000313" key="11">
    <source>
        <dbReference type="EMBL" id="JAA63079.1"/>
    </source>
</evidence>
<dbReference type="PROSITE" id="PS00943">
    <property type="entry name" value="UBIA"/>
    <property type="match status" value="1"/>
</dbReference>
<evidence type="ECO:0000256" key="5">
    <source>
        <dbReference type="ARBA" id="ARBA00022692"/>
    </source>
</evidence>
<dbReference type="AlphaFoldDB" id="L7MIU5"/>
<keyword evidence="8 10" id="KW-0472">Membrane</keyword>
<dbReference type="EMBL" id="GACK01001955">
    <property type="protein sequence ID" value="JAA63079.1"/>
    <property type="molecule type" value="mRNA"/>
</dbReference>
<dbReference type="HAMAP" id="MF_00154">
    <property type="entry name" value="CyoE_CtaB"/>
    <property type="match status" value="1"/>
</dbReference>
<evidence type="ECO:0000256" key="4">
    <source>
        <dbReference type="ARBA" id="ARBA00022679"/>
    </source>
</evidence>
<dbReference type="CDD" id="cd13957">
    <property type="entry name" value="PT_UbiA_Cox10"/>
    <property type="match status" value="1"/>
</dbReference>
<evidence type="ECO:0000256" key="2">
    <source>
        <dbReference type="ARBA" id="ARBA00005985"/>
    </source>
</evidence>
<accession>L7MIU5</accession>
<comment type="subcellular location">
    <subcellularLocation>
        <location evidence="1">Membrane</location>
        <topology evidence="1">Multi-pass membrane protein</topology>
    </subcellularLocation>
</comment>
<feature type="transmembrane region" description="Helical" evidence="10">
    <location>
        <begin position="174"/>
        <end position="194"/>
    </location>
</feature>
<dbReference type="GO" id="GO:0005739">
    <property type="term" value="C:mitochondrion"/>
    <property type="evidence" value="ECO:0007669"/>
    <property type="project" value="TreeGrafter"/>
</dbReference>
<keyword evidence="4 11" id="KW-0808">Transferase</keyword>
<evidence type="ECO:0000256" key="6">
    <source>
        <dbReference type="ARBA" id="ARBA00022989"/>
    </source>
</evidence>
<comment type="similarity">
    <text evidence="2">Belongs to the UbiA prenyltransferase family.</text>
</comment>
<feature type="transmembrane region" description="Helical" evidence="10">
    <location>
        <begin position="295"/>
        <end position="314"/>
    </location>
</feature>
<name>L7MIU5_RHIPC</name>
<evidence type="ECO:0000256" key="9">
    <source>
        <dbReference type="ARBA" id="ARBA00030253"/>
    </source>
</evidence>
<reference evidence="11" key="2">
    <citation type="journal article" date="2015" name="J. Proteomics">
        <title>Sexual differences in the sialomes of the zebra tick, Rhipicephalus pulchellus.</title>
        <authorList>
            <person name="Tan A.W."/>
            <person name="Francischetti I.M."/>
            <person name="Slovak M."/>
            <person name="Kini R.M."/>
            <person name="Ribeiro J.M."/>
        </authorList>
    </citation>
    <scope>NUCLEOTIDE SEQUENCE</scope>
    <source>
        <tissue evidence="11">Salivary gland</tissue>
    </source>
</reference>
<proteinExistence type="evidence at transcript level"/>
<dbReference type="InterPro" id="IPR044878">
    <property type="entry name" value="UbiA_sf"/>
</dbReference>
<feature type="transmembrane region" description="Helical" evidence="10">
    <location>
        <begin position="214"/>
        <end position="239"/>
    </location>
</feature>
<reference evidence="11" key="1">
    <citation type="submission" date="2012-11" db="EMBL/GenBank/DDBJ databases">
        <authorList>
            <person name="Lucero-Rivera Y.E."/>
            <person name="Tovar-Ramirez D."/>
        </authorList>
    </citation>
    <scope>NUCLEOTIDE SEQUENCE</scope>
    <source>
        <tissue evidence="11">Salivary gland</tissue>
    </source>
</reference>
<evidence type="ECO:0000256" key="8">
    <source>
        <dbReference type="ARBA" id="ARBA00023136"/>
    </source>
</evidence>
<organism evidence="11">
    <name type="scientific">Rhipicephalus pulchellus</name>
    <name type="common">Yellow backed tick</name>
    <name type="synonym">Dermacentor pulchellus</name>
    <dbReference type="NCBI Taxonomy" id="72859"/>
    <lineage>
        <taxon>Eukaryota</taxon>
        <taxon>Metazoa</taxon>
        <taxon>Ecdysozoa</taxon>
        <taxon>Arthropoda</taxon>
        <taxon>Chelicerata</taxon>
        <taxon>Arachnida</taxon>
        <taxon>Acari</taxon>
        <taxon>Parasitiformes</taxon>
        <taxon>Ixodida</taxon>
        <taxon>Ixodoidea</taxon>
        <taxon>Ixodidae</taxon>
        <taxon>Rhipicephalinae</taxon>
        <taxon>Rhipicephalus</taxon>
        <taxon>Rhipicephalus</taxon>
    </lineage>
</organism>
<dbReference type="Pfam" id="PF01040">
    <property type="entry name" value="UbiA"/>
    <property type="match status" value="1"/>
</dbReference>
<dbReference type="InterPro" id="IPR000537">
    <property type="entry name" value="UbiA_prenyltransferase"/>
</dbReference>
<dbReference type="GO" id="GO:0006784">
    <property type="term" value="P:heme A biosynthetic process"/>
    <property type="evidence" value="ECO:0007669"/>
    <property type="project" value="TreeGrafter"/>
</dbReference>
<protein>
    <recommendedName>
        <fullName evidence="3">Protoheme IX farnesyltransferase, mitochondrial</fullName>
    </recommendedName>
    <alternativeName>
        <fullName evidence="9">Heme O synthase</fullName>
    </alternativeName>
</protein>
<feature type="transmembrane region" description="Helical" evidence="10">
    <location>
        <begin position="151"/>
        <end position="168"/>
    </location>
</feature>
<dbReference type="Gene3D" id="1.10.357.140">
    <property type="entry name" value="UbiA prenyltransferase"/>
    <property type="match status" value="1"/>
</dbReference>
<dbReference type="PANTHER" id="PTHR43448">
    <property type="entry name" value="PROTOHEME IX FARNESYLTRANSFERASE, MITOCHONDRIAL"/>
    <property type="match status" value="1"/>
</dbReference>
<dbReference type="InterPro" id="IPR030470">
    <property type="entry name" value="UbiA_prenylTrfase_CS"/>
</dbReference>
<feature type="transmembrane region" description="Helical" evidence="10">
    <location>
        <begin position="399"/>
        <end position="420"/>
    </location>
</feature>
<dbReference type="InterPro" id="IPR006369">
    <property type="entry name" value="Protohaem_IX_farnesylTrfase"/>
</dbReference>
<keyword evidence="7" id="KW-0350">Heme biosynthesis</keyword>
<keyword evidence="5 10" id="KW-0812">Transmembrane</keyword>
<keyword evidence="6 10" id="KW-1133">Transmembrane helix</keyword>
<evidence type="ECO:0000256" key="3">
    <source>
        <dbReference type="ARBA" id="ARBA00016335"/>
    </source>
</evidence>
<sequence length="493" mass="53134">PTSTAFSFLFFRRCGSVVASTGDRMSCLAMLSLPSLARTQLKTRGSIRYLRSVYRPYNVRRASTTVPKVAVEEAKAGEELAPVACAEPPVLFVARAGRLMSVPDAAISHGTDIVLSPEPVQQVSVEPGEEWHRRQLDPARLPHYYMALSKIRLTGLVVTTTLAGYALAPGALDPWVVLFTVAGTTLTSCSANAINQFLEVPYDSQMNRTKNRVLVRGFLSPLHAVSFAVGTAGLGLWLLSAGANGLTALLGGANLLLYTCAYTPLKRCSPLHAVSFAVGTAGLGLWLLSAGANGLTALLGGANLLLYTCAYTPLKRCSIVNTWLGSVVGAIPPLMGWAACTGTLDAGACVLGAMLYSWQFPHFNALSWNLRPDYSRAGYRMMSVTHPDLCRRTALRHSIFLTALCSVAAPLSELTTWTFAATSMPLNAYMLYRAWNFYREPDSATSRALFRLSLLYLPVLIVLMMVSKRRDGATQTSGGAATQLPLVLQTRNS</sequence>
<feature type="transmembrane region" description="Helical" evidence="10">
    <location>
        <begin position="448"/>
        <end position="466"/>
    </location>
</feature>
<dbReference type="GO" id="GO:0016020">
    <property type="term" value="C:membrane"/>
    <property type="evidence" value="ECO:0007669"/>
    <property type="project" value="UniProtKB-SubCell"/>
</dbReference>
<evidence type="ECO:0000256" key="10">
    <source>
        <dbReference type="SAM" id="Phobius"/>
    </source>
</evidence>
<feature type="non-terminal residue" evidence="11">
    <location>
        <position position="1"/>
    </location>
</feature>
<evidence type="ECO:0000256" key="1">
    <source>
        <dbReference type="ARBA" id="ARBA00004141"/>
    </source>
</evidence>